<feature type="region of interest" description="Disordered" evidence="1">
    <location>
        <begin position="179"/>
        <end position="201"/>
    </location>
</feature>
<evidence type="ECO:0000313" key="4">
    <source>
        <dbReference type="Proteomes" id="UP000265703"/>
    </source>
</evidence>
<evidence type="ECO:0000256" key="2">
    <source>
        <dbReference type="SAM" id="Phobius"/>
    </source>
</evidence>
<evidence type="ECO:0008006" key="5">
    <source>
        <dbReference type="Google" id="ProtNLM"/>
    </source>
</evidence>
<protein>
    <recommendedName>
        <fullName evidence="5">MARVEL domain-containing protein</fullName>
    </recommendedName>
</protein>
<dbReference type="OrthoDB" id="2408529at2759"/>
<gene>
    <name evidence="3" type="ORF">C1645_769921</name>
</gene>
<feature type="transmembrane region" description="Helical" evidence="2">
    <location>
        <begin position="132"/>
        <end position="152"/>
    </location>
</feature>
<dbReference type="AlphaFoldDB" id="A0A397SZI1"/>
<sequence length="201" mass="22381">MTSIGIILGIPFTLLIFACPILEIGKLELFKRTNGALTYDTNVEYTYLVLTLVAPSVLILVYFFKCNYENMTLRTKKVLLLLYPIPCIGISIAYTIFTINELKGIPFGCPNDYHYTAPQVQTACQARLANFVSMWAFIFFLIINIILVLFGISPLDEGKLFAGDGKQRLPKSAIVPEITLESNDGGGGPFSRIELDGQQRQ</sequence>
<evidence type="ECO:0000313" key="3">
    <source>
        <dbReference type="EMBL" id="RIA90449.1"/>
    </source>
</evidence>
<keyword evidence="2" id="KW-0472">Membrane</keyword>
<organism evidence="3 4">
    <name type="scientific">Glomus cerebriforme</name>
    <dbReference type="NCBI Taxonomy" id="658196"/>
    <lineage>
        <taxon>Eukaryota</taxon>
        <taxon>Fungi</taxon>
        <taxon>Fungi incertae sedis</taxon>
        <taxon>Mucoromycota</taxon>
        <taxon>Glomeromycotina</taxon>
        <taxon>Glomeromycetes</taxon>
        <taxon>Glomerales</taxon>
        <taxon>Glomeraceae</taxon>
        <taxon>Glomus</taxon>
    </lineage>
</organism>
<comment type="caution">
    <text evidence="3">The sequence shown here is derived from an EMBL/GenBank/DDBJ whole genome shotgun (WGS) entry which is preliminary data.</text>
</comment>
<keyword evidence="2" id="KW-0812">Transmembrane</keyword>
<feature type="transmembrane region" description="Helical" evidence="2">
    <location>
        <begin position="78"/>
        <end position="97"/>
    </location>
</feature>
<dbReference type="EMBL" id="QKYT01000181">
    <property type="protein sequence ID" value="RIA90449.1"/>
    <property type="molecule type" value="Genomic_DNA"/>
</dbReference>
<proteinExistence type="predicted"/>
<dbReference type="Proteomes" id="UP000265703">
    <property type="component" value="Unassembled WGS sequence"/>
</dbReference>
<keyword evidence="2" id="KW-1133">Transmembrane helix</keyword>
<reference evidence="3 4" key="1">
    <citation type="submission" date="2018-06" db="EMBL/GenBank/DDBJ databases">
        <title>Comparative genomics reveals the genomic features of Rhizophagus irregularis, R. cerebriforme, R. diaphanum and Gigaspora rosea, and their symbiotic lifestyle signature.</title>
        <authorList>
            <person name="Morin E."/>
            <person name="San Clemente H."/>
            <person name="Chen E.C.H."/>
            <person name="De La Providencia I."/>
            <person name="Hainaut M."/>
            <person name="Kuo A."/>
            <person name="Kohler A."/>
            <person name="Murat C."/>
            <person name="Tang N."/>
            <person name="Roy S."/>
            <person name="Loubradou J."/>
            <person name="Henrissat B."/>
            <person name="Grigoriev I.V."/>
            <person name="Corradi N."/>
            <person name="Roux C."/>
            <person name="Martin F.M."/>
        </authorList>
    </citation>
    <scope>NUCLEOTIDE SEQUENCE [LARGE SCALE GENOMIC DNA]</scope>
    <source>
        <strain evidence="3 4">DAOM 227022</strain>
    </source>
</reference>
<evidence type="ECO:0000256" key="1">
    <source>
        <dbReference type="SAM" id="MobiDB-lite"/>
    </source>
</evidence>
<name>A0A397SZI1_9GLOM</name>
<feature type="transmembrane region" description="Helical" evidence="2">
    <location>
        <begin position="45"/>
        <end position="66"/>
    </location>
</feature>
<accession>A0A397SZI1</accession>
<keyword evidence="4" id="KW-1185">Reference proteome</keyword>
<feature type="transmembrane region" description="Helical" evidence="2">
    <location>
        <begin position="7"/>
        <end position="25"/>
    </location>
</feature>